<evidence type="ECO:0000256" key="11">
    <source>
        <dbReference type="RuleBase" id="RU003783"/>
    </source>
</evidence>
<evidence type="ECO:0000256" key="8">
    <source>
        <dbReference type="ARBA" id="ARBA00022842"/>
    </source>
</evidence>
<evidence type="ECO:0000256" key="9">
    <source>
        <dbReference type="ARBA" id="ARBA00049563"/>
    </source>
</evidence>
<dbReference type="STRING" id="535712.A4Z71_04490"/>
<evidence type="ECO:0000256" key="7">
    <source>
        <dbReference type="ARBA" id="ARBA00022840"/>
    </source>
</evidence>
<dbReference type="Pfam" id="PF01715">
    <property type="entry name" value="IPPT"/>
    <property type="match status" value="1"/>
</dbReference>
<dbReference type="InterPro" id="IPR018022">
    <property type="entry name" value="IPT"/>
</dbReference>
<dbReference type="SUPFAM" id="SSF52540">
    <property type="entry name" value="P-loop containing nucleoside triphosphate hydrolases"/>
    <property type="match status" value="2"/>
</dbReference>
<protein>
    <recommendedName>
        <fullName evidence="10">tRNA dimethylallyltransferase</fullName>
        <ecNumber evidence="10">2.5.1.75</ecNumber>
    </recommendedName>
    <alternativeName>
        <fullName evidence="10">Dimethylallyl diphosphate:tRNA dimethylallyltransferase</fullName>
        <shortName evidence="10">DMAPP:tRNA dimethylallyltransferase</shortName>
        <shortName evidence="10">DMATase</shortName>
    </alternativeName>
    <alternativeName>
        <fullName evidence="10">Isopentenyl-diphosphate:tRNA isopentenyltransferase</fullName>
        <shortName evidence="10">IPP transferase</shortName>
        <shortName evidence="10">IPPT</shortName>
        <shortName evidence="10">IPTase</shortName>
    </alternativeName>
</protein>
<evidence type="ECO:0000256" key="5">
    <source>
        <dbReference type="ARBA" id="ARBA00022694"/>
    </source>
</evidence>
<comment type="cofactor">
    <cofactor evidence="1 10">
        <name>Mg(2+)</name>
        <dbReference type="ChEBI" id="CHEBI:18420"/>
    </cofactor>
</comment>
<keyword evidence="4 10" id="KW-0808">Transferase</keyword>
<dbReference type="EMBL" id="CP015208">
    <property type="protein sequence ID" value="AOY56226.1"/>
    <property type="molecule type" value="Genomic_DNA"/>
</dbReference>
<dbReference type="RefSeq" id="WP_070954735.1">
    <property type="nucleotide sequence ID" value="NZ_CP015208.1"/>
</dbReference>
<evidence type="ECO:0000256" key="13">
    <source>
        <dbReference type="RuleBase" id="RU003785"/>
    </source>
</evidence>
<evidence type="ECO:0000256" key="4">
    <source>
        <dbReference type="ARBA" id="ARBA00022679"/>
    </source>
</evidence>
<dbReference type="KEGG" id="rpla:A4Z71_04490"/>
<keyword evidence="6 10" id="KW-0547">Nucleotide-binding</keyword>
<comment type="similarity">
    <text evidence="3 10 13">Belongs to the IPP transferase family.</text>
</comment>
<dbReference type="HAMAP" id="MF_00185">
    <property type="entry name" value="IPP_trans"/>
    <property type="match status" value="1"/>
</dbReference>
<dbReference type="Gene3D" id="3.40.50.300">
    <property type="entry name" value="P-loop containing nucleotide triphosphate hydrolases"/>
    <property type="match status" value="1"/>
</dbReference>
<dbReference type="EC" id="2.5.1.75" evidence="10"/>
<dbReference type="FunFam" id="1.10.20.140:FF:000001">
    <property type="entry name" value="tRNA dimethylallyltransferase"/>
    <property type="match status" value="1"/>
</dbReference>
<keyword evidence="15" id="KW-1185">Reference proteome</keyword>
<dbReference type="InterPro" id="IPR027417">
    <property type="entry name" value="P-loop_NTPase"/>
</dbReference>
<dbReference type="CDD" id="cd01983">
    <property type="entry name" value="SIMIBI"/>
    <property type="match status" value="1"/>
</dbReference>
<evidence type="ECO:0000256" key="2">
    <source>
        <dbReference type="ARBA" id="ARBA00003213"/>
    </source>
</evidence>
<dbReference type="GO" id="GO:0052381">
    <property type="term" value="F:tRNA dimethylallyltransferase activity"/>
    <property type="evidence" value="ECO:0007669"/>
    <property type="project" value="UniProtKB-UniRule"/>
</dbReference>
<dbReference type="PANTHER" id="PTHR11088">
    <property type="entry name" value="TRNA DIMETHYLALLYLTRANSFERASE"/>
    <property type="match status" value="1"/>
</dbReference>
<keyword evidence="5 10" id="KW-0819">tRNA processing</keyword>
<evidence type="ECO:0000256" key="6">
    <source>
        <dbReference type="ARBA" id="ARBA00022741"/>
    </source>
</evidence>
<feature type="region of interest" description="Interaction with substrate tRNA" evidence="10">
    <location>
        <begin position="41"/>
        <end position="44"/>
    </location>
</feature>
<feature type="site" description="Interaction with substrate tRNA" evidence="10">
    <location>
        <position position="128"/>
    </location>
</feature>
<keyword evidence="7 10" id="KW-0067">ATP-binding</keyword>
<dbReference type="NCBIfam" id="TIGR00174">
    <property type="entry name" value="miaA"/>
    <property type="match status" value="1"/>
</dbReference>
<evidence type="ECO:0000256" key="3">
    <source>
        <dbReference type="ARBA" id="ARBA00005842"/>
    </source>
</evidence>
<accession>A0A1D9DZJ7</accession>
<name>A0A1D9DZJ7_9MICO</name>
<reference evidence="14 15" key="1">
    <citation type="journal article" date="2016" name="Biochim. Biophys. Acta">
        <title>Photochemical characterization of actinorhodopsin and its functional existence in the natural host.</title>
        <authorList>
            <person name="Nakamura S."/>
            <person name="Kikukawa T."/>
            <person name="Tamogami J."/>
            <person name="Kamiya M."/>
            <person name="Aizawa T."/>
            <person name="Hahn M.W."/>
            <person name="Ihara K."/>
            <person name="Kamo N."/>
            <person name="Demura M."/>
        </authorList>
    </citation>
    <scope>NUCLEOTIDE SEQUENCE [LARGE SCALE GENOMIC DNA]</scope>
    <source>
        <strain evidence="14 15">MWH-Dar1</strain>
    </source>
</reference>
<evidence type="ECO:0000313" key="14">
    <source>
        <dbReference type="EMBL" id="AOY56226.1"/>
    </source>
</evidence>
<dbReference type="AlphaFoldDB" id="A0A1D9DZJ7"/>
<feature type="site" description="Interaction with substrate tRNA" evidence="10">
    <location>
        <position position="107"/>
    </location>
</feature>
<gene>
    <name evidence="10" type="primary">miaA</name>
    <name evidence="14" type="ORF">A4Z71_04490</name>
</gene>
<proteinExistence type="inferred from homology"/>
<dbReference type="GO" id="GO:0005524">
    <property type="term" value="F:ATP binding"/>
    <property type="evidence" value="ECO:0007669"/>
    <property type="project" value="UniProtKB-UniRule"/>
</dbReference>
<dbReference type="Proteomes" id="UP000243784">
    <property type="component" value="Chromosome"/>
</dbReference>
<comment type="subunit">
    <text evidence="10">Monomer.</text>
</comment>
<dbReference type="OrthoDB" id="9776390at2"/>
<comment type="caution">
    <text evidence="10">Lacks conserved residue(s) required for the propagation of feature annotation.</text>
</comment>
<organism evidence="14 15">
    <name type="scientific">Candidatus Rhodoluna planktonica</name>
    <dbReference type="NCBI Taxonomy" id="535712"/>
    <lineage>
        <taxon>Bacteria</taxon>
        <taxon>Bacillati</taxon>
        <taxon>Actinomycetota</taxon>
        <taxon>Actinomycetes</taxon>
        <taxon>Micrococcales</taxon>
        <taxon>Microbacteriaceae</taxon>
        <taxon>Luna cluster</taxon>
        <taxon>Luna-1 subcluster</taxon>
        <taxon>Rhodoluna</taxon>
    </lineage>
</organism>
<feature type="binding site" evidence="10">
    <location>
        <begin position="11"/>
        <end position="18"/>
    </location>
    <ligand>
        <name>ATP</name>
        <dbReference type="ChEBI" id="CHEBI:30616"/>
    </ligand>
</feature>
<comment type="catalytic activity">
    <reaction evidence="9 10 11">
        <text>adenosine(37) in tRNA + dimethylallyl diphosphate = N(6)-dimethylallyladenosine(37) in tRNA + diphosphate</text>
        <dbReference type="Rhea" id="RHEA:26482"/>
        <dbReference type="Rhea" id="RHEA-COMP:10162"/>
        <dbReference type="Rhea" id="RHEA-COMP:10375"/>
        <dbReference type="ChEBI" id="CHEBI:33019"/>
        <dbReference type="ChEBI" id="CHEBI:57623"/>
        <dbReference type="ChEBI" id="CHEBI:74411"/>
        <dbReference type="ChEBI" id="CHEBI:74415"/>
        <dbReference type="EC" id="2.5.1.75"/>
    </reaction>
</comment>
<comment type="function">
    <text evidence="2 10 12">Catalyzes the transfer of a dimethylallyl group onto the adenine at position 37 in tRNAs that read codons beginning with uridine, leading to the formation of N6-(dimethylallyl)adenosine (i(6)A).</text>
</comment>
<evidence type="ECO:0000256" key="1">
    <source>
        <dbReference type="ARBA" id="ARBA00001946"/>
    </source>
</evidence>
<evidence type="ECO:0000313" key="15">
    <source>
        <dbReference type="Proteomes" id="UP000243784"/>
    </source>
</evidence>
<dbReference type="Gene3D" id="1.10.20.140">
    <property type="match status" value="1"/>
</dbReference>
<feature type="binding site" evidence="10">
    <location>
        <begin position="13"/>
        <end position="18"/>
    </location>
    <ligand>
        <name>substrate</name>
    </ligand>
</feature>
<dbReference type="InterPro" id="IPR039657">
    <property type="entry name" value="Dimethylallyltransferase"/>
</dbReference>
<evidence type="ECO:0000256" key="12">
    <source>
        <dbReference type="RuleBase" id="RU003784"/>
    </source>
</evidence>
<dbReference type="PANTHER" id="PTHR11088:SF60">
    <property type="entry name" value="TRNA DIMETHYLALLYLTRANSFERASE"/>
    <property type="match status" value="1"/>
</dbReference>
<sequence length="314" mass="34899">MPTTELIAVVGPTGTGKSDLAISLAQYLDENGRRAAIVNADSMQFYRGMDIGTAKLPQSERGGVTHHLLDWLEVKDESTAAEYQTRARALILQLQKDKITPILVGGSMLYVAAVLNTFEFPARDAALRQSLEEELIQHGSLALHQRLESLDPVAASRIIPQNGRRIVRALEIVLLTGQPFAAALPDEPQDWQPVLEIGLNSDRENLKIRLANRVSKMWNSGLLGEVEGLIPLGIREGKTASQAIGYAQALAQLDGRKSEQEAIAETIQLTNRYARRQMSWFKRDGRIQWLDYQDPLFVERAKNLVQEQILADAI</sequence>
<evidence type="ECO:0000256" key="10">
    <source>
        <dbReference type="HAMAP-Rule" id="MF_00185"/>
    </source>
</evidence>
<dbReference type="GO" id="GO:0006400">
    <property type="term" value="P:tRNA modification"/>
    <property type="evidence" value="ECO:0007669"/>
    <property type="project" value="TreeGrafter"/>
</dbReference>
<keyword evidence="8 10" id="KW-0460">Magnesium</keyword>